<sequence>MTRSRQGQFTEFGIMADEIRVRSTVQRNESGRRVVQKQQQDFSSSITFLSLPGTSLQGSGDEETRLQPDREDQCSAKRRLRIPPLTCTPLALEGILNELPVTM</sequence>
<dbReference type="AlphaFoldDB" id="A0A2H3DZA5"/>
<feature type="compositionally biased region" description="Basic and acidic residues" evidence="1">
    <location>
        <begin position="62"/>
        <end position="74"/>
    </location>
</feature>
<feature type="region of interest" description="Disordered" evidence="1">
    <location>
        <begin position="50"/>
        <end position="74"/>
    </location>
</feature>
<name>A0A2H3DZA5_ARMGA</name>
<reference evidence="3" key="1">
    <citation type="journal article" date="2017" name="Nat. Ecol. Evol.">
        <title>Genome expansion and lineage-specific genetic innovations in the forest pathogenic fungi Armillaria.</title>
        <authorList>
            <person name="Sipos G."/>
            <person name="Prasanna A.N."/>
            <person name="Walter M.C."/>
            <person name="O'Connor E."/>
            <person name="Balint B."/>
            <person name="Krizsan K."/>
            <person name="Kiss B."/>
            <person name="Hess J."/>
            <person name="Varga T."/>
            <person name="Slot J."/>
            <person name="Riley R."/>
            <person name="Boka B."/>
            <person name="Rigling D."/>
            <person name="Barry K."/>
            <person name="Lee J."/>
            <person name="Mihaltcheva S."/>
            <person name="LaButti K."/>
            <person name="Lipzen A."/>
            <person name="Waldron R."/>
            <person name="Moloney N.M."/>
            <person name="Sperisen C."/>
            <person name="Kredics L."/>
            <person name="Vagvoelgyi C."/>
            <person name="Patrignani A."/>
            <person name="Fitzpatrick D."/>
            <person name="Nagy I."/>
            <person name="Doyle S."/>
            <person name="Anderson J.B."/>
            <person name="Grigoriev I.V."/>
            <person name="Gueldener U."/>
            <person name="Muensterkoetter M."/>
            <person name="Nagy L.G."/>
        </authorList>
    </citation>
    <scope>NUCLEOTIDE SEQUENCE [LARGE SCALE GENOMIC DNA]</scope>
    <source>
        <strain evidence="3">Ar21-2</strain>
    </source>
</reference>
<evidence type="ECO:0000313" key="2">
    <source>
        <dbReference type="EMBL" id="PBK94427.1"/>
    </source>
</evidence>
<proteinExistence type="predicted"/>
<protein>
    <submittedName>
        <fullName evidence="2">Uncharacterized protein</fullName>
    </submittedName>
</protein>
<evidence type="ECO:0000313" key="3">
    <source>
        <dbReference type="Proteomes" id="UP000217790"/>
    </source>
</evidence>
<dbReference type="InParanoid" id="A0A2H3DZA5"/>
<organism evidence="2 3">
    <name type="scientific">Armillaria gallica</name>
    <name type="common">Bulbous honey fungus</name>
    <name type="synonym">Armillaria bulbosa</name>
    <dbReference type="NCBI Taxonomy" id="47427"/>
    <lineage>
        <taxon>Eukaryota</taxon>
        <taxon>Fungi</taxon>
        <taxon>Dikarya</taxon>
        <taxon>Basidiomycota</taxon>
        <taxon>Agaricomycotina</taxon>
        <taxon>Agaricomycetes</taxon>
        <taxon>Agaricomycetidae</taxon>
        <taxon>Agaricales</taxon>
        <taxon>Marasmiineae</taxon>
        <taxon>Physalacriaceae</taxon>
        <taxon>Armillaria</taxon>
    </lineage>
</organism>
<evidence type="ECO:0000256" key="1">
    <source>
        <dbReference type="SAM" id="MobiDB-lite"/>
    </source>
</evidence>
<dbReference type="EMBL" id="KZ293654">
    <property type="protein sequence ID" value="PBK94427.1"/>
    <property type="molecule type" value="Genomic_DNA"/>
</dbReference>
<keyword evidence="3" id="KW-1185">Reference proteome</keyword>
<accession>A0A2H3DZA5</accession>
<gene>
    <name evidence="2" type="ORF">ARMGADRAFT_1011925</name>
</gene>
<dbReference type="Proteomes" id="UP000217790">
    <property type="component" value="Unassembled WGS sequence"/>
</dbReference>